<dbReference type="AlphaFoldDB" id="A0AAV3Q965"/>
<reference evidence="2 3" key="1">
    <citation type="submission" date="2024-01" db="EMBL/GenBank/DDBJ databases">
        <title>The complete chloroplast genome sequence of Lithospermum erythrorhizon: insights into the phylogenetic relationship among Boraginaceae species and the maternal lineages of purple gromwells.</title>
        <authorList>
            <person name="Okada T."/>
            <person name="Watanabe K."/>
        </authorList>
    </citation>
    <scope>NUCLEOTIDE SEQUENCE [LARGE SCALE GENOMIC DNA]</scope>
</reference>
<gene>
    <name evidence="2" type="ORF">LIER_16682</name>
</gene>
<evidence type="ECO:0008006" key="4">
    <source>
        <dbReference type="Google" id="ProtNLM"/>
    </source>
</evidence>
<comment type="caution">
    <text evidence="2">The sequence shown here is derived from an EMBL/GenBank/DDBJ whole genome shotgun (WGS) entry which is preliminary data.</text>
</comment>
<evidence type="ECO:0000313" key="3">
    <source>
        <dbReference type="Proteomes" id="UP001454036"/>
    </source>
</evidence>
<feature type="compositionally biased region" description="Gly residues" evidence="1">
    <location>
        <begin position="144"/>
        <end position="154"/>
    </location>
</feature>
<organism evidence="2 3">
    <name type="scientific">Lithospermum erythrorhizon</name>
    <name type="common">Purple gromwell</name>
    <name type="synonym">Lithospermum officinale var. erythrorhizon</name>
    <dbReference type="NCBI Taxonomy" id="34254"/>
    <lineage>
        <taxon>Eukaryota</taxon>
        <taxon>Viridiplantae</taxon>
        <taxon>Streptophyta</taxon>
        <taxon>Embryophyta</taxon>
        <taxon>Tracheophyta</taxon>
        <taxon>Spermatophyta</taxon>
        <taxon>Magnoliopsida</taxon>
        <taxon>eudicotyledons</taxon>
        <taxon>Gunneridae</taxon>
        <taxon>Pentapetalae</taxon>
        <taxon>asterids</taxon>
        <taxon>lamiids</taxon>
        <taxon>Boraginales</taxon>
        <taxon>Boraginaceae</taxon>
        <taxon>Boraginoideae</taxon>
        <taxon>Lithospermeae</taxon>
        <taxon>Lithospermum</taxon>
    </lineage>
</organism>
<dbReference type="EMBL" id="BAABME010003758">
    <property type="protein sequence ID" value="GAA0160035.1"/>
    <property type="molecule type" value="Genomic_DNA"/>
</dbReference>
<proteinExistence type="predicted"/>
<keyword evidence="3" id="KW-1185">Reference proteome</keyword>
<name>A0AAV3Q965_LITER</name>
<dbReference type="Proteomes" id="UP001454036">
    <property type="component" value="Unassembled WGS sequence"/>
</dbReference>
<accession>A0AAV3Q965</accession>
<sequence>MQVEQIEFNFLPCWAQIWNLPLGYVDVDFGMAIGAHIGEVLEVDSRSIKQEKGRMLGHKHYSCEKKFMGESNRLSRPNKYDSCILVHGERRQFARRRESKKGPFYNQTDNRDTFGARERSREDPSDELGLGREVELPRYTSRGETGGSGRGGTNPEGSRPGNHLDDLGEQRNAGQLSMGGAQEVVKTVHVHTLEGGVVGAQFGEELGGKSELDVMELNSQACPVGETRINSRHGSKSSIVVVEDNNRGTQGEGRDHELTDSLGGKNFTVQRHKEEAVEIEGIFKCLKMQGIETPS</sequence>
<evidence type="ECO:0000313" key="2">
    <source>
        <dbReference type="EMBL" id="GAA0160035.1"/>
    </source>
</evidence>
<evidence type="ECO:0000256" key="1">
    <source>
        <dbReference type="SAM" id="MobiDB-lite"/>
    </source>
</evidence>
<feature type="compositionally biased region" description="Basic and acidic residues" evidence="1">
    <location>
        <begin position="109"/>
        <end position="136"/>
    </location>
</feature>
<feature type="region of interest" description="Disordered" evidence="1">
    <location>
        <begin position="94"/>
        <end position="178"/>
    </location>
</feature>
<protein>
    <recommendedName>
        <fullName evidence="4">DUF4283 domain-containing protein</fullName>
    </recommendedName>
</protein>